<evidence type="ECO:0000313" key="3">
    <source>
        <dbReference type="Proteomes" id="UP000256964"/>
    </source>
</evidence>
<accession>A0A371CT59</accession>
<protein>
    <submittedName>
        <fullName evidence="2">Uncharacterized protein</fullName>
    </submittedName>
</protein>
<dbReference type="Proteomes" id="UP000256964">
    <property type="component" value="Unassembled WGS sequence"/>
</dbReference>
<gene>
    <name evidence="2" type="ORF">OH76DRAFT_1201669</name>
</gene>
<name>A0A371CT59_9APHY</name>
<dbReference type="AlphaFoldDB" id="A0A371CT59"/>
<organism evidence="2 3">
    <name type="scientific">Lentinus brumalis</name>
    <dbReference type="NCBI Taxonomy" id="2498619"/>
    <lineage>
        <taxon>Eukaryota</taxon>
        <taxon>Fungi</taxon>
        <taxon>Dikarya</taxon>
        <taxon>Basidiomycota</taxon>
        <taxon>Agaricomycotina</taxon>
        <taxon>Agaricomycetes</taxon>
        <taxon>Polyporales</taxon>
        <taxon>Polyporaceae</taxon>
        <taxon>Lentinus</taxon>
    </lineage>
</organism>
<reference evidence="2 3" key="1">
    <citation type="journal article" date="2018" name="Biotechnol. Biofuels">
        <title>Integrative visual omics of the white-rot fungus Polyporus brumalis exposes the biotechnological potential of its oxidative enzymes for delignifying raw plant biomass.</title>
        <authorList>
            <person name="Miyauchi S."/>
            <person name="Rancon A."/>
            <person name="Drula E."/>
            <person name="Hage H."/>
            <person name="Chaduli D."/>
            <person name="Favel A."/>
            <person name="Grisel S."/>
            <person name="Henrissat B."/>
            <person name="Herpoel-Gimbert I."/>
            <person name="Ruiz-Duenas F.J."/>
            <person name="Chevret D."/>
            <person name="Hainaut M."/>
            <person name="Lin J."/>
            <person name="Wang M."/>
            <person name="Pangilinan J."/>
            <person name="Lipzen A."/>
            <person name="Lesage-Meessen L."/>
            <person name="Navarro D."/>
            <person name="Riley R."/>
            <person name="Grigoriev I.V."/>
            <person name="Zhou S."/>
            <person name="Raouche S."/>
            <person name="Rosso M.N."/>
        </authorList>
    </citation>
    <scope>NUCLEOTIDE SEQUENCE [LARGE SCALE GENOMIC DNA]</scope>
    <source>
        <strain evidence="2 3">BRFM 1820</strain>
    </source>
</reference>
<keyword evidence="1" id="KW-0812">Transmembrane</keyword>
<evidence type="ECO:0000256" key="1">
    <source>
        <dbReference type="SAM" id="Phobius"/>
    </source>
</evidence>
<feature type="transmembrane region" description="Helical" evidence="1">
    <location>
        <begin position="27"/>
        <end position="45"/>
    </location>
</feature>
<keyword evidence="1" id="KW-1133">Transmembrane helix</keyword>
<sequence length="117" mass="12848">MYPLDGRCSTLASSAALSRARNKCRTAPRLLAIVLVLVLALYHTYLSSSSTTYPAHTATPRTARRAPRADEKYSITCQSRVRYPCCRLTTGIALAAAAADGATSSARRRWRWRCVAQ</sequence>
<keyword evidence="1" id="KW-0472">Membrane</keyword>
<keyword evidence="3" id="KW-1185">Reference proteome</keyword>
<proteinExistence type="predicted"/>
<dbReference type="EMBL" id="KZ857464">
    <property type="protein sequence ID" value="RDX43484.1"/>
    <property type="molecule type" value="Genomic_DNA"/>
</dbReference>
<evidence type="ECO:0000313" key="2">
    <source>
        <dbReference type="EMBL" id="RDX43484.1"/>
    </source>
</evidence>